<evidence type="ECO:0000313" key="3">
    <source>
        <dbReference type="Proteomes" id="UP000626109"/>
    </source>
</evidence>
<proteinExistence type="predicted"/>
<dbReference type="AlphaFoldDB" id="A0A813I9Z8"/>
<gene>
    <name evidence="2" type="ORF">PGLA2088_LOCUS6145</name>
</gene>
<comment type="caution">
    <text evidence="2">The sequence shown here is derived from an EMBL/GenBank/DDBJ whole genome shotgun (WGS) entry which is preliminary data.</text>
</comment>
<accession>A0A813I9Z8</accession>
<evidence type="ECO:0000256" key="1">
    <source>
        <dbReference type="SAM" id="MobiDB-lite"/>
    </source>
</evidence>
<feature type="non-terminal residue" evidence="2">
    <location>
        <position position="1"/>
    </location>
</feature>
<evidence type="ECO:0000313" key="2">
    <source>
        <dbReference type="EMBL" id="CAE8647964.1"/>
    </source>
</evidence>
<organism evidence="2 3">
    <name type="scientific">Polarella glacialis</name>
    <name type="common">Dinoflagellate</name>
    <dbReference type="NCBI Taxonomy" id="89957"/>
    <lineage>
        <taxon>Eukaryota</taxon>
        <taxon>Sar</taxon>
        <taxon>Alveolata</taxon>
        <taxon>Dinophyceae</taxon>
        <taxon>Suessiales</taxon>
        <taxon>Suessiaceae</taxon>
        <taxon>Polarella</taxon>
    </lineage>
</organism>
<name>A0A813I9Z8_POLGL</name>
<dbReference type="Proteomes" id="UP000626109">
    <property type="component" value="Unassembled WGS sequence"/>
</dbReference>
<protein>
    <submittedName>
        <fullName evidence="2">Uncharacterized protein</fullName>
    </submittedName>
</protein>
<dbReference type="EMBL" id="CAJNNW010006033">
    <property type="protein sequence ID" value="CAE8647964.1"/>
    <property type="molecule type" value="Genomic_DNA"/>
</dbReference>
<feature type="region of interest" description="Disordered" evidence="1">
    <location>
        <begin position="504"/>
        <end position="533"/>
    </location>
</feature>
<reference evidence="2" key="1">
    <citation type="submission" date="2021-02" db="EMBL/GenBank/DDBJ databases">
        <authorList>
            <person name="Dougan E. K."/>
            <person name="Rhodes N."/>
            <person name="Thang M."/>
            <person name="Chan C."/>
        </authorList>
    </citation>
    <scope>NUCLEOTIDE SEQUENCE</scope>
</reference>
<feature type="non-terminal residue" evidence="2">
    <location>
        <position position="788"/>
    </location>
</feature>
<sequence length="788" mass="86257">VLTRTVVGFSGGVNREEELLVAQRGKDRLFTMQRRLSKDGIGEGDMYRIQVYDAPLATHLHSYIVVVTPLESSPLAAAGLPVALPAHEDFFGGEEPGASAEAACSYMLKVDDKVLEDLLWGAALLDPSRQEELLHTVCQSLCLDKDRNEQLRLCLRKRRPKPNEIVASGARAAAMAMAGQGCKAPSAHAAGGIDTQDSMHSREIGGGFPLVRLRRAKEKLAREKKGADALSGPSLVQHSAEDRKFLGRDWIKLHRMEQLWGGQSVVITVSKNQSTYKVSVYEPKTSSNYEMCLVTSTCSTPLNILMERCELTTKLDLMLCIYEVAFPHQVNIVVEHISSQQEFKLSIGDDEVYTMIENSRKDAFTLFLDQLVHCGCVAGGGGEDAALATIFEETFAGNQIFTRMIAEDGTGFDDIDGDLAALAPQAMKKQRVPVIRTQLDSAGGSDAKNAPSSVGLVGGLTMTLLYHAEHIFAKDGETLMLRVHKKISSGDIAFTLRVRSHEGLTAPDEPMNSQRAAKQALDSGANGRPFETPGLAAGEGSLAKEVTIWMQDKCSYAPCGLYGEVVEVPGFSKQVALLITDEDAPRAIRVAVVLAQLPFTVLFQVVLLESSEGSAKVELTSELKPLAGRKVLKNFFERVFLAKGAGSSGVLMHLANEDEAKRHQDLRNQLDEIGGVQGMDSNLGMDIGPGSGGPIGASKSSVSDETLDVAILYMCTRRKMNRMMVFTVFRDIIAHHMYLRVVMHDPVAKRDFHVTLLHYTTQRLLDTLRINRDMLEDAHSYHDETEKK</sequence>